<reference evidence="3" key="1">
    <citation type="submission" date="2022-06" db="EMBL/GenBank/DDBJ databases">
        <title>Genome Sequence of Candolleomyces eurysporus.</title>
        <authorList>
            <person name="Buettner E."/>
        </authorList>
    </citation>
    <scope>NUCLEOTIDE SEQUENCE</scope>
    <source>
        <strain evidence="3">VTCC 930004</strain>
    </source>
</reference>
<evidence type="ECO:0000256" key="1">
    <source>
        <dbReference type="SAM" id="MobiDB-lite"/>
    </source>
</evidence>
<dbReference type="Proteomes" id="UP001140091">
    <property type="component" value="Unassembled WGS sequence"/>
</dbReference>
<proteinExistence type="predicted"/>
<feature type="compositionally biased region" description="Acidic residues" evidence="1">
    <location>
        <begin position="172"/>
        <end position="183"/>
    </location>
</feature>
<organism evidence="3 4">
    <name type="scientific">Candolleomyces eurysporus</name>
    <dbReference type="NCBI Taxonomy" id="2828524"/>
    <lineage>
        <taxon>Eukaryota</taxon>
        <taxon>Fungi</taxon>
        <taxon>Dikarya</taxon>
        <taxon>Basidiomycota</taxon>
        <taxon>Agaricomycotina</taxon>
        <taxon>Agaricomycetes</taxon>
        <taxon>Agaricomycetidae</taxon>
        <taxon>Agaricales</taxon>
        <taxon>Agaricineae</taxon>
        <taxon>Psathyrellaceae</taxon>
        <taxon>Candolleomyces</taxon>
    </lineage>
</organism>
<feature type="non-terminal residue" evidence="3">
    <location>
        <position position="1"/>
    </location>
</feature>
<accession>A0A9W8MDY4</accession>
<evidence type="ECO:0000313" key="3">
    <source>
        <dbReference type="EMBL" id="KAJ2928445.1"/>
    </source>
</evidence>
<dbReference type="EMBL" id="JANBPK010000982">
    <property type="protein sequence ID" value="KAJ2927525.1"/>
    <property type="molecule type" value="Genomic_DNA"/>
</dbReference>
<gene>
    <name evidence="3" type="ORF">H1R20_g8654</name>
    <name evidence="2" type="ORF">H1R20_g9573</name>
</gene>
<dbReference type="EMBL" id="JANBPK010000926">
    <property type="protein sequence ID" value="KAJ2928445.1"/>
    <property type="molecule type" value="Genomic_DNA"/>
</dbReference>
<comment type="caution">
    <text evidence="3">The sequence shown here is derived from an EMBL/GenBank/DDBJ whole genome shotgun (WGS) entry which is preliminary data.</text>
</comment>
<feature type="region of interest" description="Disordered" evidence="1">
    <location>
        <begin position="120"/>
        <end position="235"/>
    </location>
</feature>
<sequence length="300" mass="32418">MQGSGQRSAGGKAHRGAPKPRGEAGRSGDGSKPGFVTRDAMNEVTPISDDLWRELHRVAREGLSKYDFDVSITYRDQEPRKRSAIQAHIAVHFPELFDQGLFLRNWPLHELAMSVFNNKRKEFNQRQKGGRKKRSKKSQGKQKARDDPSLSDEEPEADGTPPPGLIGPSGGDDFDGEEDEAGSEESIGCTHGKEDGVGSDDEETNCEGGIEGDNGIDIDDAGIVGSDGDDGETLGDAIQQFEQMKASFLSRFPQLRSQLAPNSPAQDGLKRKAVPSPSNASSTSNKRPRKSAIVLSSDDA</sequence>
<name>A0A9W8MDY4_9AGAR</name>
<feature type="compositionally biased region" description="Polar residues" evidence="1">
    <location>
        <begin position="276"/>
        <end position="285"/>
    </location>
</feature>
<evidence type="ECO:0000313" key="2">
    <source>
        <dbReference type="EMBL" id="KAJ2927525.1"/>
    </source>
</evidence>
<feature type="region of interest" description="Disordered" evidence="1">
    <location>
        <begin position="255"/>
        <end position="300"/>
    </location>
</feature>
<feature type="region of interest" description="Disordered" evidence="1">
    <location>
        <begin position="1"/>
        <end position="42"/>
    </location>
</feature>
<evidence type="ECO:0000313" key="4">
    <source>
        <dbReference type="Proteomes" id="UP001140091"/>
    </source>
</evidence>
<dbReference type="AlphaFoldDB" id="A0A9W8MDY4"/>
<protein>
    <submittedName>
        <fullName evidence="3">Uncharacterized protein</fullName>
    </submittedName>
</protein>
<feature type="compositionally biased region" description="Polar residues" evidence="1">
    <location>
        <begin position="255"/>
        <end position="265"/>
    </location>
</feature>
<keyword evidence="4" id="KW-1185">Reference proteome</keyword>
<feature type="compositionally biased region" description="Basic residues" evidence="1">
    <location>
        <begin position="128"/>
        <end position="142"/>
    </location>
</feature>